<dbReference type="GO" id="GO:0005634">
    <property type="term" value="C:nucleus"/>
    <property type="evidence" value="ECO:0007669"/>
    <property type="project" value="InterPro"/>
</dbReference>
<dbReference type="InterPro" id="IPR037381">
    <property type="entry name" value="RFWD3"/>
</dbReference>
<evidence type="ECO:0000313" key="5">
    <source>
        <dbReference type="Proteomes" id="UP000046392"/>
    </source>
</evidence>
<dbReference type="WBParaSite" id="SPAL_0000952000.1">
    <property type="protein sequence ID" value="SPAL_0000952000.1"/>
    <property type="gene ID" value="SPAL_0000952000"/>
</dbReference>
<dbReference type="STRING" id="174720.A0A0N5BUJ9"/>
<dbReference type="GO" id="GO:0008270">
    <property type="term" value="F:zinc ion binding"/>
    <property type="evidence" value="ECO:0007669"/>
    <property type="project" value="UniProtKB-KW"/>
</dbReference>
<proteinExistence type="predicted"/>
<organism evidence="5 6">
    <name type="scientific">Strongyloides papillosus</name>
    <name type="common">Intestinal threadworm</name>
    <dbReference type="NCBI Taxonomy" id="174720"/>
    <lineage>
        <taxon>Eukaryota</taxon>
        <taxon>Metazoa</taxon>
        <taxon>Ecdysozoa</taxon>
        <taxon>Nematoda</taxon>
        <taxon>Chromadorea</taxon>
        <taxon>Rhabditida</taxon>
        <taxon>Tylenchina</taxon>
        <taxon>Panagrolaimomorpha</taxon>
        <taxon>Strongyloidoidea</taxon>
        <taxon>Strongyloididae</taxon>
        <taxon>Strongyloides</taxon>
    </lineage>
</organism>
<dbReference type="Gene3D" id="3.30.40.10">
    <property type="entry name" value="Zinc/RING finger domain, C3HC4 (zinc finger)"/>
    <property type="match status" value="1"/>
</dbReference>
<keyword evidence="2" id="KW-0862">Zinc</keyword>
<dbReference type="PANTHER" id="PTHR16047:SF7">
    <property type="entry name" value="E3 UBIQUITIN-PROTEIN LIGASE RFWD3"/>
    <property type="match status" value="1"/>
</dbReference>
<evidence type="ECO:0000256" key="2">
    <source>
        <dbReference type="ARBA" id="ARBA00022833"/>
    </source>
</evidence>
<accession>A0A0N5BUJ9</accession>
<dbReference type="SUPFAM" id="SSF57850">
    <property type="entry name" value="RING/U-box"/>
    <property type="match status" value="1"/>
</dbReference>
<dbReference type="SMART" id="SM00184">
    <property type="entry name" value="RING"/>
    <property type="match status" value="1"/>
</dbReference>
<dbReference type="GO" id="GO:0016567">
    <property type="term" value="P:protein ubiquitination"/>
    <property type="evidence" value="ECO:0007669"/>
    <property type="project" value="InterPro"/>
</dbReference>
<dbReference type="AlphaFoldDB" id="A0A0N5BUJ9"/>
<dbReference type="InterPro" id="IPR001841">
    <property type="entry name" value="Znf_RING"/>
</dbReference>
<keyword evidence="1 3" id="KW-0863">Zinc-finger</keyword>
<keyword evidence="1 3" id="KW-0479">Metal-binding</keyword>
<evidence type="ECO:0000259" key="4">
    <source>
        <dbReference type="PROSITE" id="PS50089"/>
    </source>
</evidence>
<dbReference type="PROSITE" id="PS50089">
    <property type="entry name" value="ZF_RING_2"/>
    <property type="match status" value="1"/>
</dbReference>
<dbReference type="Proteomes" id="UP000046392">
    <property type="component" value="Unplaced"/>
</dbReference>
<sequence>MPFRCGICTEAYTAIGTEHALCSTKCGHLFGKRCLEKWIREKSEQGRFNCPVCREHLHDSDYHLIYDVPDEVLKITSDDIEDKCRNEDDVMRRCVLGTLKEKHFFIGQDIIGQNYSNYFNIEFFDASNGYILIAGCVSENQDGIRDSHDFSFLKIYEGDHVCYSKNFESSGDITAVALNKCHEDCLEFCVGLENGAIHNTVFFFSKGVRGTPHETISFNENKKINSICYLGHKNVVYSVGDCHLFSMHTDLMTFKKNWIGENKVIELKTITNLKVINDRTLLGIMEDKIYVFKKNSWPYVIYSENNIELYMFEYDSVRNTILIDASELIESDDESSSSYEPSKTILRGIKETFTIGSSGWQTQKYTTYIIEECKVSNGDLPRLFKSSSIVTQRRGESITYTFVPDCINGILRAFLVNEDGIIELLNEEKINYLSNCKGIVSLNKPQFVTSKIMKIPIVIMFEKGFIISDFYTYI</sequence>
<dbReference type="Pfam" id="PF13639">
    <property type="entry name" value="zf-RING_2"/>
    <property type="match status" value="1"/>
</dbReference>
<evidence type="ECO:0000256" key="3">
    <source>
        <dbReference type="PROSITE-ProRule" id="PRU00175"/>
    </source>
</evidence>
<reference evidence="6" key="1">
    <citation type="submission" date="2017-02" db="UniProtKB">
        <authorList>
            <consortium name="WormBaseParasite"/>
        </authorList>
    </citation>
    <scope>IDENTIFICATION</scope>
</reference>
<dbReference type="GO" id="GO:0036297">
    <property type="term" value="P:interstrand cross-link repair"/>
    <property type="evidence" value="ECO:0007669"/>
    <property type="project" value="InterPro"/>
</dbReference>
<keyword evidence="5" id="KW-1185">Reference proteome</keyword>
<dbReference type="InterPro" id="IPR013083">
    <property type="entry name" value="Znf_RING/FYVE/PHD"/>
</dbReference>
<evidence type="ECO:0000256" key="1">
    <source>
        <dbReference type="ARBA" id="ARBA00022771"/>
    </source>
</evidence>
<feature type="domain" description="RING-type" evidence="4">
    <location>
        <begin position="5"/>
        <end position="54"/>
    </location>
</feature>
<dbReference type="PANTHER" id="PTHR16047">
    <property type="entry name" value="RFWD3 PROTEIN"/>
    <property type="match status" value="1"/>
</dbReference>
<dbReference type="GO" id="GO:0004842">
    <property type="term" value="F:ubiquitin-protein transferase activity"/>
    <property type="evidence" value="ECO:0007669"/>
    <property type="project" value="InterPro"/>
</dbReference>
<evidence type="ECO:0000313" key="6">
    <source>
        <dbReference type="WBParaSite" id="SPAL_0000952000.1"/>
    </source>
</evidence>
<protein>
    <submittedName>
        <fullName evidence="6">RING-type domain-containing protein</fullName>
    </submittedName>
</protein>
<name>A0A0N5BUJ9_STREA</name>